<evidence type="ECO:0000259" key="1">
    <source>
        <dbReference type="Pfam" id="PF14451"/>
    </source>
</evidence>
<dbReference type="SUPFAM" id="SSF54285">
    <property type="entry name" value="MoaD/ThiS"/>
    <property type="match status" value="1"/>
</dbReference>
<feature type="domain" description="Ubiquitin Mut7-C" evidence="1">
    <location>
        <begin position="9"/>
        <end position="75"/>
    </location>
</feature>
<dbReference type="RefSeq" id="WP_246910852.1">
    <property type="nucleotide sequence ID" value="NZ_JALJRB010000017.1"/>
</dbReference>
<organism evidence="2 3">
    <name type="scientific">Desulfatitalea alkaliphila</name>
    <dbReference type="NCBI Taxonomy" id="2929485"/>
    <lineage>
        <taxon>Bacteria</taxon>
        <taxon>Pseudomonadati</taxon>
        <taxon>Thermodesulfobacteriota</taxon>
        <taxon>Desulfobacteria</taxon>
        <taxon>Desulfobacterales</taxon>
        <taxon>Desulfosarcinaceae</taxon>
        <taxon>Desulfatitalea</taxon>
    </lineage>
</organism>
<dbReference type="CDD" id="cd17040">
    <property type="entry name" value="Ubl_MoaD_like"/>
    <property type="match status" value="1"/>
</dbReference>
<dbReference type="Pfam" id="PF14451">
    <property type="entry name" value="Ub-Mut7C"/>
    <property type="match status" value="1"/>
</dbReference>
<name>A0AA41R633_9BACT</name>
<sequence>MNQTPTTIDLRLFATLAKYRPQQEARQPIRRGMTVAQLMQALDIPASEVKLIFIDGVRAESDSPLQGGERVGLFPPVGGG</sequence>
<accession>A0AA41R633</accession>
<dbReference type="InterPro" id="IPR012675">
    <property type="entry name" value="Beta-grasp_dom_sf"/>
</dbReference>
<comment type="caution">
    <text evidence="2">The sequence shown here is derived from an EMBL/GenBank/DDBJ whole genome shotgun (WGS) entry which is preliminary data.</text>
</comment>
<gene>
    <name evidence="2" type="ORF">MRX98_14345</name>
</gene>
<dbReference type="EMBL" id="JALJRB010000017">
    <property type="protein sequence ID" value="MCJ8501760.1"/>
    <property type="molecule type" value="Genomic_DNA"/>
</dbReference>
<proteinExistence type="predicted"/>
<dbReference type="InterPro" id="IPR027798">
    <property type="entry name" value="Ub_Mut7C"/>
</dbReference>
<protein>
    <submittedName>
        <fullName evidence="2">MoaD/ThiS family protein</fullName>
    </submittedName>
</protein>
<dbReference type="Proteomes" id="UP001165427">
    <property type="component" value="Unassembled WGS sequence"/>
</dbReference>
<dbReference type="AlphaFoldDB" id="A0AA41R633"/>
<evidence type="ECO:0000313" key="3">
    <source>
        <dbReference type="Proteomes" id="UP001165427"/>
    </source>
</evidence>
<dbReference type="InterPro" id="IPR016155">
    <property type="entry name" value="Mopterin_synth/thiamin_S_b"/>
</dbReference>
<reference evidence="2" key="1">
    <citation type="submission" date="2022-04" db="EMBL/GenBank/DDBJ databases">
        <title>Desulfatitalea alkaliphila sp. nov., a novel anaerobic sulfate-reducing bacterium isolated from terrestrial mud volcano, Taman Peninsula, Russia.</title>
        <authorList>
            <person name="Khomyakova M.A."/>
            <person name="Merkel A.Y."/>
            <person name="Slobodkin A.I."/>
        </authorList>
    </citation>
    <scope>NUCLEOTIDE SEQUENCE</scope>
    <source>
        <strain evidence="2">M08but</strain>
    </source>
</reference>
<keyword evidence="3" id="KW-1185">Reference proteome</keyword>
<dbReference type="Gene3D" id="3.10.20.30">
    <property type="match status" value="1"/>
</dbReference>
<evidence type="ECO:0000313" key="2">
    <source>
        <dbReference type="EMBL" id="MCJ8501760.1"/>
    </source>
</evidence>